<feature type="compositionally biased region" description="Polar residues" evidence="1">
    <location>
        <begin position="159"/>
        <end position="172"/>
    </location>
</feature>
<feature type="compositionally biased region" description="Polar residues" evidence="1">
    <location>
        <begin position="471"/>
        <end position="485"/>
    </location>
</feature>
<reference evidence="2 3" key="1">
    <citation type="journal article" date="2018" name="PLoS Genet.">
        <title>Population sequencing reveals clonal diversity and ancestral inbreeding in the grapevine cultivar Chardonnay.</title>
        <authorList>
            <person name="Roach M.J."/>
            <person name="Johnson D.L."/>
            <person name="Bohlmann J."/>
            <person name="van Vuuren H.J."/>
            <person name="Jones S.J."/>
            <person name="Pretorius I.S."/>
            <person name="Schmidt S.A."/>
            <person name="Borneman A.R."/>
        </authorList>
    </citation>
    <scope>NUCLEOTIDE SEQUENCE [LARGE SCALE GENOMIC DNA]</scope>
    <source>
        <strain evidence="3">cv. Chardonnay</strain>
        <tissue evidence="2">Leaf</tissue>
    </source>
</reference>
<proteinExistence type="predicted"/>
<feature type="compositionally biased region" description="Basic and acidic residues" evidence="1">
    <location>
        <begin position="545"/>
        <end position="562"/>
    </location>
</feature>
<feature type="compositionally biased region" description="Polar residues" evidence="1">
    <location>
        <begin position="180"/>
        <end position="202"/>
    </location>
</feature>
<accession>A0A438DCM5</accession>
<comment type="caution">
    <text evidence="2">The sequence shown here is derived from an EMBL/GenBank/DDBJ whole genome shotgun (WGS) entry which is preliminary data.</text>
</comment>
<feature type="compositionally biased region" description="Basic and acidic residues" evidence="1">
    <location>
        <begin position="142"/>
        <end position="154"/>
    </location>
</feature>
<dbReference type="PANTHER" id="PTHR47067:SF4">
    <property type="entry name" value="PROTEIN WVD2-LIKE 7 ISOFORM X1"/>
    <property type="match status" value="1"/>
</dbReference>
<gene>
    <name evidence="2" type="primary">WDL7_6</name>
    <name evidence="2" type="ORF">CK203_081101</name>
</gene>
<dbReference type="PANTHER" id="PTHR47067">
    <property type="entry name" value="TPX2 (TARGETING PROTEIN FOR XKLP2) PROTEIN FAMILY-RELATED"/>
    <property type="match status" value="1"/>
</dbReference>
<feature type="region of interest" description="Disordered" evidence="1">
    <location>
        <begin position="142"/>
        <end position="225"/>
    </location>
</feature>
<dbReference type="AlphaFoldDB" id="A0A438DCM5"/>
<feature type="compositionally biased region" description="Basic and acidic residues" evidence="1">
    <location>
        <begin position="488"/>
        <end position="504"/>
    </location>
</feature>
<feature type="compositionally biased region" description="Polar residues" evidence="1">
    <location>
        <begin position="253"/>
        <end position="277"/>
    </location>
</feature>
<feature type="compositionally biased region" description="Polar residues" evidence="1">
    <location>
        <begin position="212"/>
        <end position="223"/>
    </location>
</feature>
<organism evidence="2 3">
    <name type="scientific">Vitis vinifera</name>
    <name type="common">Grape</name>
    <dbReference type="NCBI Taxonomy" id="29760"/>
    <lineage>
        <taxon>Eukaryota</taxon>
        <taxon>Viridiplantae</taxon>
        <taxon>Streptophyta</taxon>
        <taxon>Embryophyta</taxon>
        <taxon>Tracheophyta</taxon>
        <taxon>Spermatophyta</taxon>
        <taxon>Magnoliopsida</taxon>
        <taxon>eudicotyledons</taxon>
        <taxon>Gunneridae</taxon>
        <taxon>Pentapetalae</taxon>
        <taxon>rosids</taxon>
        <taxon>Vitales</taxon>
        <taxon>Vitaceae</taxon>
        <taxon>Viteae</taxon>
        <taxon>Vitis</taxon>
    </lineage>
</organism>
<feature type="region of interest" description="Disordered" evidence="1">
    <location>
        <begin position="243"/>
        <end position="363"/>
    </location>
</feature>
<name>A0A438DCM5_VITVI</name>
<feature type="region of interest" description="Disordered" evidence="1">
    <location>
        <begin position="437"/>
        <end position="562"/>
    </location>
</feature>
<sequence>MVEGAKFISKEPITHQSLEDAATSERKVGFPGDEICVVIPHAMATYTDHHQAYCDNWGCSDLPSEHEDPQGISISEILNHGSISFGRYAAEPLAWEKWSVFSHNRCQEELEKFKAPGLVAQKKAYFEEYYRRIRALKAAEAEAQKQETTHHPEPYQDDLTATTSAEDSINDTGSKEEEQTSVVTQIQFSDTETTFPNLSGDSIENKSEVAEQQRSYSSSSNGEASVGYKADVSYSALDLAHSPEVASPEPVPQSDSSSEAAQQNGLVSDMGTVNLSSSKREDHAPVLKPKGTMASARNRAKLDCRTRNNVQKLSEKLKPSSQKKVAGNAGGKLQASRKTTPKPAGNMRPNSVSSHRPPPTKVPTGATVLHSSIARDKPVPSPSTIRSVQTMISLNPKVLPEKLTSRLPVNTLSRSAVQSTPKEITIKDGMRNVATENRSVRGGVARKSLDLTGCNMTPKGGQSEKLRPKAMSTTLPARNKSNQNRGIEFLHRSYDRGHQKEGKDQTNAGQRRYPKPALSSAPSIHKPPSPRPRKITPLQSAELMRNQREPREPREPRYDSSI</sequence>
<evidence type="ECO:0000256" key="1">
    <source>
        <dbReference type="SAM" id="MobiDB-lite"/>
    </source>
</evidence>
<dbReference type="InterPro" id="IPR044216">
    <property type="entry name" value="WDL7"/>
</dbReference>
<dbReference type="OrthoDB" id="621651at2759"/>
<evidence type="ECO:0000313" key="3">
    <source>
        <dbReference type="Proteomes" id="UP000288805"/>
    </source>
</evidence>
<evidence type="ECO:0000313" key="2">
    <source>
        <dbReference type="EMBL" id="RVW33214.1"/>
    </source>
</evidence>
<dbReference type="EMBL" id="QGNW01001688">
    <property type="protein sequence ID" value="RVW33214.1"/>
    <property type="molecule type" value="Genomic_DNA"/>
</dbReference>
<protein>
    <submittedName>
        <fullName evidence="2">Protein WVD2-like 7</fullName>
    </submittedName>
</protein>
<dbReference type="Proteomes" id="UP000288805">
    <property type="component" value="Unassembled WGS sequence"/>
</dbReference>